<proteinExistence type="inferred from homology"/>
<feature type="transmembrane region" description="Helical" evidence="7">
    <location>
        <begin position="60"/>
        <end position="79"/>
    </location>
</feature>
<feature type="transmembrane region" description="Helical" evidence="7">
    <location>
        <begin position="91"/>
        <end position="110"/>
    </location>
</feature>
<sequence length="478" mass="50467">MSLVWARAAALPEAVRAGADAVAPLHRTGWLLALCDLVAATVVVLVAGVVPHAIANLAPAFLFVPMWLVAVGSTGDYQLPGNVAARIRRLTVASLVLPTGMLLVAELVAYPLAARTVTAVCLLTAALGAVGRGSLAWAARRGVRLSGVTHRVVVAGTADTLPGLLDRLRRSGTHRFAVVGACVAAGDPTASGPLDGIPVVPGIAACVPAARMSGADAVILAPDPAIPADDLQRLCWCLEEAGVAIFVWTGLLTSPAGRIRLDVGEQLPLLHVGAPRRLGPSHLVKHALDRTIATLALLVLSPLLLALALAIRLDSPGPAFFRQTRIGSGDAPFTMWKLRTMSHDAGDAVADLVELNEASGPLFKIRQDPRITRVGRWLRRTSLDELPQLINVALGQMSLVGPRPALPCEVAAYLPDVRHRLVVRPGMTGLWQVSGRADLSWDEAVRLDQHYVDNWSLLLDVRILLRTAGAVLSGRGAY</sequence>
<dbReference type="RefSeq" id="WP_218233825.1">
    <property type="nucleotide sequence ID" value="NZ_BAABBB010000007.1"/>
</dbReference>
<keyword evidence="4 7" id="KW-0812">Transmembrane</keyword>
<evidence type="ECO:0000256" key="7">
    <source>
        <dbReference type="SAM" id="Phobius"/>
    </source>
</evidence>
<comment type="similarity">
    <text evidence="2">Belongs to the bacterial sugar transferase family.</text>
</comment>
<name>A0ABP6V0B6_9ACTN</name>
<dbReference type="PANTHER" id="PTHR30576:SF10">
    <property type="entry name" value="SLL5057 PROTEIN"/>
    <property type="match status" value="1"/>
</dbReference>
<organism evidence="9 10">
    <name type="scientific">Nocardioides daeguensis</name>
    <dbReference type="NCBI Taxonomy" id="908359"/>
    <lineage>
        <taxon>Bacteria</taxon>
        <taxon>Bacillati</taxon>
        <taxon>Actinomycetota</taxon>
        <taxon>Actinomycetes</taxon>
        <taxon>Propionibacteriales</taxon>
        <taxon>Nocardioidaceae</taxon>
        <taxon>Nocardioides</taxon>
    </lineage>
</organism>
<dbReference type="Proteomes" id="UP001500301">
    <property type="component" value="Unassembled WGS sequence"/>
</dbReference>
<feature type="transmembrane region" description="Helical" evidence="7">
    <location>
        <begin position="292"/>
        <end position="313"/>
    </location>
</feature>
<comment type="caution">
    <text evidence="9">The sequence shown here is derived from an EMBL/GenBank/DDBJ whole genome shotgun (WGS) entry which is preliminary data.</text>
</comment>
<feature type="domain" description="Bacterial sugar transferase" evidence="8">
    <location>
        <begin position="285"/>
        <end position="472"/>
    </location>
</feature>
<dbReference type="InterPro" id="IPR003362">
    <property type="entry name" value="Bact_transf"/>
</dbReference>
<comment type="subcellular location">
    <subcellularLocation>
        <location evidence="1">Membrane</location>
        <topology evidence="1">Multi-pass membrane protein</topology>
    </subcellularLocation>
</comment>
<evidence type="ECO:0000256" key="3">
    <source>
        <dbReference type="ARBA" id="ARBA00022679"/>
    </source>
</evidence>
<evidence type="ECO:0000256" key="2">
    <source>
        <dbReference type="ARBA" id="ARBA00006464"/>
    </source>
</evidence>
<evidence type="ECO:0000256" key="5">
    <source>
        <dbReference type="ARBA" id="ARBA00022989"/>
    </source>
</evidence>
<dbReference type="PANTHER" id="PTHR30576">
    <property type="entry name" value="COLANIC BIOSYNTHESIS UDP-GLUCOSE LIPID CARRIER TRANSFERASE"/>
    <property type="match status" value="1"/>
</dbReference>
<evidence type="ECO:0000313" key="9">
    <source>
        <dbReference type="EMBL" id="GAA3524880.1"/>
    </source>
</evidence>
<gene>
    <name evidence="9" type="ORF">GCM10022263_11790</name>
</gene>
<protein>
    <recommendedName>
        <fullName evidence="8">Bacterial sugar transferase domain-containing protein</fullName>
    </recommendedName>
</protein>
<dbReference type="Pfam" id="PF02397">
    <property type="entry name" value="Bac_transf"/>
    <property type="match status" value="1"/>
</dbReference>
<feature type="transmembrane region" description="Helical" evidence="7">
    <location>
        <begin position="30"/>
        <end position="54"/>
    </location>
</feature>
<dbReference type="NCBIfam" id="TIGR03025">
    <property type="entry name" value="EPS_sugtrans"/>
    <property type="match status" value="1"/>
</dbReference>
<feature type="transmembrane region" description="Helical" evidence="7">
    <location>
        <begin position="116"/>
        <end position="135"/>
    </location>
</feature>
<evidence type="ECO:0000256" key="4">
    <source>
        <dbReference type="ARBA" id="ARBA00022692"/>
    </source>
</evidence>
<keyword evidence="10" id="KW-1185">Reference proteome</keyword>
<evidence type="ECO:0000259" key="8">
    <source>
        <dbReference type="Pfam" id="PF02397"/>
    </source>
</evidence>
<accession>A0ABP6V0B6</accession>
<evidence type="ECO:0000256" key="1">
    <source>
        <dbReference type="ARBA" id="ARBA00004141"/>
    </source>
</evidence>
<keyword evidence="3" id="KW-0808">Transferase</keyword>
<keyword evidence="6 7" id="KW-0472">Membrane</keyword>
<evidence type="ECO:0000313" key="10">
    <source>
        <dbReference type="Proteomes" id="UP001500301"/>
    </source>
</evidence>
<dbReference type="InterPro" id="IPR017475">
    <property type="entry name" value="EPS_sugar_tfrase"/>
</dbReference>
<dbReference type="EMBL" id="BAABBB010000007">
    <property type="protein sequence ID" value="GAA3524880.1"/>
    <property type="molecule type" value="Genomic_DNA"/>
</dbReference>
<keyword evidence="5 7" id="KW-1133">Transmembrane helix</keyword>
<evidence type="ECO:0000256" key="6">
    <source>
        <dbReference type="ARBA" id="ARBA00023136"/>
    </source>
</evidence>
<reference evidence="10" key="1">
    <citation type="journal article" date="2019" name="Int. J. Syst. Evol. Microbiol.">
        <title>The Global Catalogue of Microorganisms (GCM) 10K type strain sequencing project: providing services to taxonomists for standard genome sequencing and annotation.</title>
        <authorList>
            <consortium name="The Broad Institute Genomics Platform"/>
            <consortium name="The Broad Institute Genome Sequencing Center for Infectious Disease"/>
            <person name="Wu L."/>
            <person name="Ma J."/>
        </authorList>
    </citation>
    <scope>NUCLEOTIDE SEQUENCE [LARGE SCALE GENOMIC DNA]</scope>
    <source>
        <strain evidence="10">JCM 17460</strain>
    </source>
</reference>